<name>A0A0D3L229_EMIH1</name>
<evidence type="ECO:0000313" key="5">
    <source>
        <dbReference type="Proteomes" id="UP000013827"/>
    </source>
</evidence>
<dbReference type="eggNOG" id="KOG2156">
    <property type="taxonomic scope" value="Eukaryota"/>
</dbReference>
<dbReference type="GO" id="GO:0005524">
    <property type="term" value="F:ATP binding"/>
    <property type="evidence" value="ECO:0007669"/>
    <property type="project" value="UniProtKB-KW"/>
</dbReference>
<dbReference type="PANTHER" id="PTHR12241:SF154">
    <property type="entry name" value="TUBULIN POLYGLUTAMYLASE TTLL11"/>
    <property type="match status" value="1"/>
</dbReference>
<dbReference type="Gene3D" id="3.30.470.20">
    <property type="entry name" value="ATP-grasp fold, B domain"/>
    <property type="match status" value="1"/>
</dbReference>
<dbReference type="KEGG" id="ehx:EMIHUDRAFT_95226"/>
<accession>A0A0D3L229</accession>
<dbReference type="GeneID" id="17287334"/>
<keyword evidence="3" id="KW-0067">ATP-binding</keyword>
<evidence type="ECO:0000256" key="3">
    <source>
        <dbReference type="ARBA" id="ARBA00022840"/>
    </source>
</evidence>
<reference evidence="5" key="1">
    <citation type="journal article" date="2013" name="Nature">
        <title>Pan genome of the phytoplankton Emiliania underpins its global distribution.</title>
        <authorList>
            <person name="Read B.A."/>
            <person name="Kegel J."/>
            <person name="Klute M.J."/>
            <person name="Kuo A."/>
            <person name="Lefebvre S.C."/>
            <person name="Maumus F."/>
            <person name="Mayer C."/>
            <person name="Miller J."/>
            <person name="Monier A."/>
            <person name="Salamov A."/>
            <person name="Young J."/>
            <person name="Aguilar M."/>
            <person name="Claverie J.M."/>
            <person name="Frickenhaus S."/>
            <person name="Gonzalez K."/>
            <person name="Herman E.K."/>
            <person name="Lin Y.C."/>
            <person name="Napier J."/>
            <person name="Ogata H."/>
            <person name="Sarno A.F."/>
            <person name="Shmutz J."/>
            <person name="Schroeder D."/>
            <person name="de Vargas C."/>
            <person name="Verret F."/>
            <person name="von Dassow P."/>
            <person name="Valentin K."/>
            <person name="Van de Peer Y."/>
            <person name="Wheeler G."/>
            <person name="Dacks J.B."/>
            <person name="Delwiche C.F."/>
            <person name="Dyhrman S.T."/>
            <person name="Glockner G."/>
            <person name="John U."/>
            <person name="Richards T."/>
            <person name="Worden A.Z."/>
            <person name="Zhang X."/>
            <person name="Grigoriev I.V."/>
            <person name="Allen A.E."/>
            <person name="Bidle K."/>
            <person name="Borodovsky M."/>
            <person name="Bowler C."/>
            <person name="Brownlee C."/>
            <person name="Cock J.M."/>
            <person name="Elias M."/>
            <person name="Gladyshev V.N."/>
            <person name="Groth M."/>
            <person name="Guda C."/>
            <person name="Hadaegh A."/>
            <person name="Iglesias-Rodriguez M.D."/>
            <person name="Jenkins J."/>
            <person name="Jones B.M."/>
            <person name="Lawson T."/>
            <person name="Leese F."/>
            <person name="Lindquist E."/>
            <person name="Lobanov A."/>
            <person name="Lomsadze A."/>
            <person name="Malik S.B."/>
            <person name="Marsh M.E."/>
            <person name="Mackinder L."/>
            <person name="Mock T."/>
            <person name="Mueller-Roeber B."/>
            <person name="Pagarete A."/>
            <person name="Parker M."/>
            <person name="Probert I."/>
            <person name="Quesneville H."/>
            <person name="Raines C."/>
            <person name="Rensing S.A."/>
            <person name="Riano-Pachon D.M."/>
            <person name="Richier S."/>
            <person name="Rokitta S."/>
            <person name="Shiraiwa Y."/>
            <person name="Soanes D.M."/>
            <person name="van der Giezen M."/>
            <person name="Wahlund T.M."/>
            <person name="Williams B."/>
            <person name="Wilson W."/>
            <person name="Wolfe G."/>
            <person name="Wurch L.L."/>
        </authorList>
    </citation>
    <scope>NUCLEOTIDE SEQUENCE</scope>
</reference>
<dbReference type="AlphaFoldDB" id="A0A0D3L229"/>
<dbReference type="RefSeq" id="XP_005794493.1">
    <property type="nucleotide sequence ID" value="XM_005794436.1"/>
</dbReference>
<dbReference type="OMA" id="HRIWISK"/>
<keyword evidence="2" id="KW-0547">Nucleotide-binding</keyword>
<proteinExistence type="predicted"/>
<dbReference type="Pfam" id="PF03133">
    <property type="entry name" value="TTL"/>
    <property type="match status" value="1"/>
</dbReference>
<evidence type="ECO:0000313" key="4">
    <source>
        <dbReference type="EnsemblProtists" id="EOD42064"/>
    </source>
</evidence>
<dbReference type="PaxDb" id="2903-EOD42064"/>
<dbReference type="GO" id="GO:0070740">
    <property type="term" value="F:tubulin-glutamic acid ligase activity"/>
    <property type="evidence" value="ECO:0007669"/>
    <property type="project" value="TreeGrafter"/>
</dbReference>
<sequence>MDARHRARPALPSGARVASHVEQADLVEFRTTTHGQRLPWDNYAVPRNYRRPANLSAYFTMADGTSALPPAFDWGPRGAPWPHTHQASPLVPTGCTRSFAVGQRGDMRGTVRKMFERAGLCEPEHGGPVHMLWVEPMEYEARFFPPPRGKGRYPKGGIINSVPGIPQLLGVKPALARLQERCFRRFGYDPLRATSSQQGGHCQFTKRAFSVAKGRYEAAADFRAFNLGSMADQQPAGGAGAREGGPRHRIWISKPKGGFNAIGIHMHSLGEADLASDEATRQWLVQRIPAGEFVLQDYVMRPMLFKGHKFDLRLWTVLLSVDPLRLHLLGTGIPKVSMWKYDGSPKHVKNPCVHYLFPGPSDCYYSREDPDGMRDVLAPQKGLYPTSTTNDYWYDNVEPSGRRFWKEVAWANVERTLVEVMLLAREQLLHVDHKIKQAGLRYKRVVFLSPDLVLDERGRAFLDFFPMERQQNAVPSFVGATGYPLQPHYKAELAAQTRRFCQSAAPRGGCPPSLELELWEMTHEQLHSSREWYRVWPAAASSRLHAAFSAVPQWASCLTPLDTFAAKWLAEVGWLPEHRVDSSNGVVFVKGQPGHLEGDHRKKAGLGLKHMGIAPNR</sequence>
<keyword evidence="5" id="KW-1185">Reference proteome</keyword>
<dbReference type="GO" id="GO:0015631">
    <property type="term" value="F:tubulin binding"/>
    <property type="evidence" value="ECO:0007669"/>
    <property type="project" value="TreeGrafter"/>
</dbReference>
<dbReference type="GO" id="GO:0036064">
    <property type="term" value="C:ciliary basal body"/>
    <property type="evidence" value="ECO:0007669"/>
    <property type="project" value="TreeGrafter"/>
</dbReference>
<dbReference type="GO" id="GO:0000226">
    <property type="term" value="P:microtubule cytoskeleton organization"/>
    <property type="evidence" value="ECO:0007669"/>
    <property type="project" value="TreeGrafter"/>
</dbReference>
<evidence type="ECO:0000256" key="2">
    <source>
        <dbReference type="ARBA" id="ARBA00022741"/>
    </source>
</evidence>
<evidence type="ECO:0000256" key="1">
    <source>
        <dbReference type="ARBA" id="ARBA00022598"/>
    </source>
</evidence>
<organism evidence="4 5">
    <name type="scientific">Emiliania huxleyi (strain CCMP1516)</name>
    <dbReference type="NCBI Taxonomy" id="280463"/>
    <lineage>
        <taxon>Eukaryota</taxon>
        <taxon>Haptista</taxon>
        <taxon>Haptophyta</taxon>
        <taxon>Prymnesiophyceae</taxon>
        <taxon>Isochrysidales</taxon>
        <taxon>Noelaerhabdaceae</taxon>
        <taxon>Emiliania</taxon>
    </lineage>
</organism>
<dbReference type="Proteomes" id="UP000013827">
    <property type="component" value="Unassembled WGS sequence"/>
</dbReference>
<reference evidence="4" key="2">
    <citation type="submission" date="2024-10" db="UniProtKB">
        <authorList>
            <consortium name="EnsemblProtists"/>
        </authorList>
    </citation>
    <scope>IDENTIFICATION</scope>
</reference>
<dbReference type="HOGENOM" id="CLU_411874_0_0_1"/>
<dbReference type="InterPro" id="IPR004344">
    <property type="entry name" value="TTL/TTLL_fam"/>
</dbReference>
<protein>
    <submittedName>
        <fullName evidence="4">Uncharacterized protein</fullName>
    </submittedName>
</protein>
<dbReference type="EnsemblProtists" id="EOD42064">
    <property type="protein sequence ID" value="EOD42064"/>
    <property type="gene ID" value="EMIHUDRAFT_95226"/>
</dbReference>
<dbReference type="PANTHER" id="PTHR12241">
    <property type="entry name" value="TUBULIN POLYGLUTAMYLASE"/>
    <property type="match status" value="1"/>
</dbReference>
<keyword evidence="1" id="KW-0436">Ligase</keyword>